<organism evidence="1 2">
    <name type="scientific">Brevibacterium aurantiacum</name>
    <dbReference type="NCBI Taxonomy" id="273384"/>
    <lineage>
        <taxon>Bacteria</taxon>
        <taxon>Bacillati</taxon>
        <taxon>Actinomycetota</taxon>
        <taxon>Actinomycetes</taxon>
        <taxon>Micrococcales</taxon>
        <taxon>Brevibacteriaceae</taxon>
        <taxon>Brevibacterium</taxon>
    </lineage>
</organism>
<dbReference type="KEGG" id="blin:BLSMQ_1992"/>
<sequence length="95" mass="10445">MFGVPILIGKNSDSGGAEFVRCSERANGNLSTICHKNFREHLCLSLLYRSLVGDSRRAVEELLYSVTQATRIRGSHFHSTATPGVVVTAQPSRIR</sequence>
<gene>
    <name evidence="1" type="ORF">BLSMQ_1992</name>
</gene>
<dbReference type="EMBL" id="CP017150">
    <property type="protein sequence ID" value="AOP53702.1"/>
    <property type="molecule type" value="Genomic_DNA"/>
</dbReference>
<proteinExistence type="predicted"/>
<protein>
    <submittedName>
        <fullName evidence="1">Uncharacterized protein</fullName>
    </submittedName>
</protein>
<dbReference type="AlphaFoldDB" id="A0A1D7W3Z3"/>
<accession>A0A1D7W3Z3</accession>
<evidence type="ECO:0000313" key="2">
    <source>
        <dbReference type="Proteomes" id="UP000094793"/>
    </source>
</evidence>
<dbReference type="Proteomes" id="UP000094793">
    <property type="component" value="Chromosome"/>
</dbReference>
<evidence type="ECO:0000313" key="1">
    <source>
        <dbReference type="EMBL" id="AOP53702.1"/>
    </source>
</evidence>
<reference evidence="2" key="1">
    <citation type="submission" date="2016-09" db="EMBL/GenBank/DDBJ databases">
        <title>Complete Genome Sequence of Brevibacterium linens SMQ-1335.</title>
        <authorList>
            <person name="de Melo A.G."/>
            <person name="Labrie S.J."/>
            <person name="Dumaresq J."/>
            <person name="Roberts R.J."/>
            <person name="Tremblay D.M."/>
            <person name="Moineau S."/>
        </authorList>
    </citation>
    <scope>NUCLEOTIDE SEQUENCE [LARGE SCALE GENOMIC DNA]</scope>
    <source>
        <strain evidence="2">SMQ-1335</strain>
    </source>
</reference>
<name>A0A1D7W3Z3_BREAU</name>